<evidence type="ECO:0000256" key="2">
    <source>
        <dbReference type="ARBA" id="ARBA00012100"/>
    </source>
</evidence>
<dbReference type="InterPro" id="IPR009081">
    <property type="entry name" value="PP-bd_ACP"/>
</dbReference>
<evidence type="ECO:0000256" key="4">
    <source>
        <dbReference type="ARBA" id="ARBA00048590"/>
    </source>
</evidence>
<gene>
    <name evidence="7" type="ORF">SAMN05421848_2641</name>
</gene>
<evidence type="ECO:0000256" key="5">
    <source>
        <dbReference type="PIRSR" id="PIRSR001111-50"/>
    </source>
</evidence>
<dbReference type="PIRSF" id="PIRSF001111">
    <property type="entry name" value="Isochorismatase"/>
    <property type="match status" value="1"/>
</dbReference>
<dbReference type="SUPFAM" id="SSF47336">
    <property type="entry name" value="ACP-like"/>
    <property type="match status" value="1"/>
</dbReference>
<dbReference type="Pfam" id="PF00550">
    <property type="entry name" value="PP-binding"/>
    <property type="match status" value="1"/>
</dbReference>
<dbReference type="AlphaFoldDB" id="A0A1I1LQ54"/>
<sequence length="299" mass="32721">MAIPAIASYSLPGTSELPDNRVHWQIDPTRAALLIHDMQRYFLAKYDVSAAPIPDVIRHLAALIKAARAAGVPVVYTAQPTDQPDSDRALLNDFWGPGLPAHPEQYPVVDELAPQEGDVVLTKWRYSAFQRSDLRERMTAWGRDQLIIGGVYAHIGCLATALEGFMQDVQCFMLTDGVADFSRVRHDMALEYVAGRCGVVTPAARALEALGAAEGSQQTAEGAMTQAALTERVATLAGVSAEEIPADDNLLFYGLDSMRMMTFVEELRREGFDVSFMDLVEAPTIIDWVALLNRQGVNA</sequence>
<reference evidence="8" key="1">
    <citation type="submission" date="2016-10" db="EMBL/GenBank/DDBJ databases">
        <authorList>
            <person name="Varghese N."/>
            <person name="Submissions S."/>
        </authorList>
    </citation>
    <scope>NUCLEOTIDE SEQUENCE [LARGE SCALE GENOMIC DNA]</scope>
    <source>
        <strain evidence="8">DSM 23439</strain>
    </source>
</reference>
<evidence type="ECO:0000313" key="8">
    <source>
        <dbReference type="Proteomes" id="UP000199046"/>
    </source>
</evidence>
<keyword evidence="3" id="KW-0378">Hydrolase</keyword>
<feature type="domain" description="Carrier" evidence="6">
    <location>
        <begin position="220"/>
        <end position="296"/>
    </location>
</feature>
<dbReference type="STRING" id="402385.SAMN05421848_2641"/>
<dbReference type="InterPro" id="IPR016291">
    <property type="entry name" value="Isochorismatase"/>
</dbReference>
<comment type="catalytic activity">
    <reaction evidence="4">
        <text>isochorismate + H2O = (2S,3S)-2,3-dihydroxy-2,3-dihydrobenzoate + pyruvate</text>
        <dbReference type="Rhea" id="RHEA:11112"/>
        <dbReference type="ChEBI" id="CHEBI:15361"/>
        <dbReference type="ChEBI" id="CHEBI:15377"/>
        <dbReference type="ChEBI" id="CHEBI:29780"/>
        <dbReference type="ChEBI" id="CHEBI:58764"/>
        <dbReference type="EC" id="3.3.2.1"/>
    </reaction>
</comment>
<dbReference type="Pfam" id="PF00857">
    <property type="entry name" value="Isochorismatase"/>
    <property type="match status" value="1"/>
</dbReference>
<evidence type="ECO:0000313" key="7">
    <source>
        <dbReference type="EMBL" id="SFC75367.1"/>
    </source>
</evidence>
<keyword evidence="7" id="KW-0456">Lyase</keyword>
<evidence type="ECO:0000256" key="1">
    <source>
        <dbReference type="ARBA" id="ARBA00004924"/>
    </source>
</evidence>
<dbReference type="PANTHER" id="PTHR43540">
    <property type="entry name" value="PEROXYUREIDOACRYLATE/UREIDOACRYLATE AMIDOHYDROLASE-RELATED"/>
    <property type="match status" value="1"/>
</dbReference>
<dbReference type="InterPro" id="IPR050272">
    <property type="entry name" value="Isochorismatase-like_hydrls"/>
</dbReference>
<dbReference type="PANTHER" id="PTHR43540:SF3">
    <property type="entry name" value="ENTEROBACTIN SYNTHASE COMPONENT B"/>
    <property type="match status" value="1"/>
</dbReference>
<comment type="cofactor">
    <cofactor evidence="5">
        <name>pantetheine 4'-phosphate</name>
        <dbReference type="ChEBI" id="CHEBI:47942"/>
    </cofactor>
    <text evidence="5">Binds 1 phosphopantetheine covalently.</text>
</comment>
<dbReference type="GO" id="GO:0008908">
    <property type="term" value="F:isochorismatase activity"/>
    <property type="evidence" value="ECO:0007669"/>
    <property type="project" value="UniProtKB-EC"/>
</dbReference>
<dbReference type="SUPFAM" id="SSF52499">
    <property type="entry name" value="Isochorismatase-like hydrolases"/>
    <property type="match status" value="1"/>
</dbReference>
<proteinExistence type="predicted"/>
<name>A0A1I1LQ54_9GAMM</name>
<protein>
    <recommendedName>
        <fullName evidence="2">isochorismatase</fullName>
        <ecNumber evidence="2">3.3.2.1</ecNumber>
    </recommendedName>
</protein>
<evidence type="ECO:0000259" key="6">
    <source>
        <dbReference type="PROSITE" id="PS50075"/>
    </source>
</evidence>
<dbReference type="EMBL" id="FOLY01000005">
    <property type="protein sequence ID" value="SFC75367.1"/>
    <property type="molecule type" value="Genomic_DNA"/>
</dbReference>
<keyword evidence="8" id="KW-1185">Reference proteome</keyword>
<dbReference type="InterPro" id="IPR036380">
    <property type="entry name" value="Isochorismatase-like_sf"/>
</dbReference>
<feature type="modified residue" description="O-(pantetheine 4'-phosphoryl)serine" evidence="5">
    <location>
        <position position="257"/>
    </location>
</feature>
<keyword evidence="5" id="KW-0597">Phosphoprotein</keyword>
<dbReference type="OrthoDB" id="5794853at2"/>
<dbReference type="InterPro" id="IPR036736">
    <property type="entry name" value="ACP-like_sf"/>
</dbReference>
<dbReference type="RefSeq" id="WP_090134805.1">
    <property type="nucleotide sequence ID" value="NZ_FOLY01000005.1"/>
</dbReference>
<dbReference type="Proteomes" id="UP000199046">
    <property type="component" value="Unassembled WGS sequence"/>
</dbReference>
<dbReference type="Gene3D" id="3.40.50.850">
    <property type="entry name" value="Isochorismatase-like"/>
    <property type="match status" value="1"/>
</dbReference>
<comment type="pathway">
    <text evidence="1">Siderophore biosynthesis.</text>
</comment>
<dbReference type="PRINTS" id="PR01398">
    <property type="entry name" value="ISCHRISMTASE"/>
</dbReference>
<dbReference type="Gene3D" id="1.10.1200.10">
    <property type="entry name" value="ACP-like"/>
    <property type="match status" value="1"/>
</dbReference>
<organism evidence="7 8">
    <name type="scientific">Kushneria avicenniae</name>
    <dbReference type="NCBI Taxonomy" id="402385"/>
    <lineage>
        <taxon>Bacteria</taxon>
        <taxon>Pseudomonadati</taxon>
        <taxon>Pseudomonadota</taxon>
        <taxon>Gammaproteobacteria</taxon>
        <taxon>Oceanospirillales</taxon>
        <taxon>Halomonadaceae</taxon>
        <taxon>Kushneria</taxon>
    </lineage>
</organism>
<dbReference type="GO" id="GO:0016829">
    <property type="term" value="F:lyase activity"/>
    <property type="evidence" value="ECO:0007669"/>
    <property type="project" value="UniProtKB-KW"/>
</dbReference>
<dbReference type="EC" id="3.3.2.1" evidence="2"/>
<dbReference type="InterPro" id="IPR000868">
    <property type="entry name" value="Isochorismatase-like_dom"/>
</dbReference>
<keyword evidence="5" id="KW-0596">Phosphopantetheine</keyword>
<evidence type="ECO:0000256" key="3">
    <source>
        <dbReference type="ARBA" id="ARBA00022801"/>
    </source>
</evidence>
<dbReference type="PROSITE" id="PS50075">
    <property type="entry name" value="CARRIER"/>
    <property type="match status" value="1"/>
</dbReference>
<accession>A0A1I1LQ54</accession>